<dbReference type="InterPro" id="IPR012340">
    <property type="entry name" value="NA-bd_OB-fold"/>
</dbReference>
<comment type="similarity">
    <text evidence="2">Belongs to the universal ribosomal protein uS19 family.</text>
</comment>
<keyword evidence="12" id="KW-0687">Ribonucleoprotein</keyword>
<evidence type="ECO:0000259" key="17">
    <source>
        <dbReference type="PROSITE" id="PS50862"/>
    </source>
</evidence>
<dbReference type="Gene3D" id="3.30.860.10">
    <property type="entry name" value="30s Ribosomal Protein S19, Chain A"/>
    <property type="match status" value="1"/>
</dbReference>
<comment type="catalytic activity">
    <reaction evidence="14">
        <text>tRNA(Asn) + L-asparagine + ATP = L-asparaginyl-tRNA(Asn) + AMP + diphosphate + H(+)</text>
        <dbReference type="Rhea" id="RHEA:11180"/>
        <dbReference type="Rhea" id="RHEA-COMP:9659"/>
        <dbReference type="Rhea" id="RHEA-COMP:9674"/>
        <dbReference type="ChEBI" id="CHEBI:15378"/>
        <dbReference type="ChEBI" id="CHEBI:30616"/>
        <dbReference type="ChEBI" id="CHEBI:33019"/>
        <dbReference type="ChEBI" id="CHEBI:58048"/>
        <dbReference type="ChEBI" id="CHEBI:78442"/>
        <dbReference type="ChEBI" id="CHEBI:78515"/>
        <dbReference type="ChEBI" id="CHEBI:456215"/>
        <dbReference type="EC" id="6.1.1.22"/>
    </reaction>
</comment>
<dbReference type="Gene3D" id="3.30.1910.20">
    <property type="entry name" value="asparaginyl-tRNA synthetase, N-terminal domain"/>
    <property type="match status" value="1"/>
</dbReference>
<evidence type="ECO:0000256" key="14">
    <source>
        <dbReference type="ARBA" id="ARBA00047844"/>
    </source>
</evidence>
<accession>A0ABR3G747</accession>
<reference evidence="18 19" key="1">
    <citation type="submission" date="2024-02" db="EMBL/GenBank/DDBJ databases">
        <title>Discinaceae phylogenomics.</title>
        <authorList>
            <person name="Dirks A.C."/>
            <person name="James T.Y."/>
        </authorList>
    </citation>
    <scope>NUCLEOTIDE SEQUENCE [LARGE SCALE GENOMIC DNA]</scope>
    <source>
        <strain evidence="18 19">ACD0624</strain>
    </source>
</reference>
<keyword evidence="8" id="KW-0067">ATP-binding</keyword>
<evidence type="ECO:0000256" key="2">
    <source>
        <dbReference type="ARBA" id="ARBA00007345"/>
    </source>
</evidence>
<evidence type="ECO:0000256" key="16">
    <source>
        <dbReference type="SAM" id="MobiDB-lite"/>
    </source>
</evidence>
<keyword evidence="6 18" id="KW-0436">Ligase</keyword>
<dbReference type="Proteomes" id="UP001447188">
    <property type="component" value="Unassembled WGS sequence"/>
</dbReference>
<evidence type="ECO:0000256" key="13">
    <source>
        <dbReference type="ARBA" id="ARBA00029886"/>
    </source>
</evidence>
<evidence type="ECO:0000256" key="6">
    <source>
        <dbReference type="ARBA" id="ARBA00022598"/>
    </source>
</evidence>
<dbReference type="SUPFAM" id="SSF55681">
    <property type="entry name" value="Class II aaRS and biotin synthetases"/>
    <property type="match status" value="1"/>
</dbReference>
<evidence type="ECO:0000256" key="9">
    <source>
        <dbReference type="ARBA" id="ARBA00022917"/>
    </source>
</evidence>
<evidence type="ECO:0000256" key="15">
    <source>
        <dbReference type="SAM" id="Coils"/>
    </source>
</evidence>
<dbReference type="Pfam" id="PF00152">
    <property type="entry name" value="tRNA-synt_2"/>
    <property type="match status" value="1"/>
</dbReference>
<dbReference type="EC" id="6.1.1.22" evidence="4"/>
<evidence type="ECO:0000313" key="18">
    <source>
        <dbReference type="EMBL" id="KAL0631527.1"/>
    </source>
</evidence>
<evidence type="ECO:0000256" key="12">
    <source>
        <dbReference type="ARBA" id="ARBA00023274"/>
    </source>
</evidence>
<name>A0ABR3G747_9PEZI</name>
<dbReference type="Pfam" id="PF20917">
    <property type="entry name" value="AsnRS_N"/>
    <property type="match status" value="1"/>
</dbReference>
<dbReference type="CDD" id="cd00776">
    <property type="entry name" value="AsxRS_core"/>
    <property type="match status" value="1"/>
</dbReference>
<keyword evidence="15" id="KW-0175">Coiled coil</keyword>
<dbReference type="SUPFAM" id="SSF54570">
    <property type="entry name" value="Ribosomal protein S19"/>
    <property type="match status" value="1"/>
</dbReference>
<evidence type="ECO:0000256" key="4">
    <source>
        <dbReference type="ARBA" id="ARBA00012816"/>
    </source>
</evidence>
<comment type="caution">
    <text evidence="18">The sequence shown here is derived from an EMBL/GenBank/DDBJ whole genome shotgun (WGS) entry which is preliminary data.</text>
</comment>
<dbReference type="InterPro" id="IPR002312">
    <property type="entry name" value="Asp/Asn-tRNA-synth_IIb"/>
</dbReference>
<dbReference type="SUPFAM" id="SSF50249">
    <property type="entry name" value="Nucleic acid-binding proteins"/>
    <property type="match status" value="1"/>
</dbReference>
<dbReference type="PROSITE" id="PS50862">
    <property type="entry name" value="AA_TRNA_LIGASE_II"/>
    <property type="match status" value="1"/>
</dbReference>
<comment type="subcellular location">
    <subcellularLocation>
        <location evidence="1">Cytoplasm</location>
    </subcellularLocation>
</comment>
<keyword evidence="7" id="KW-0547">Nucleotide-binding</keyword>
<dbReference type="NCBIfam" id="TIGR00457">
    <property type="entry name" value="asnS"/>
    <property type="match status" value="1"/>
</dbReference>
<dbReference type="Pfam" id="PF01336">
    <property type="entry name" value="tRNA_anti-codon"/>
    <property type="match status" value="1"/>
</dbReference>
<dbReference type="PRINTS" id="PR01042">
    <property type="entry name" value="TRNASYNTHASP"/>
</dbReference>
<feature type="domain" description="Aminoacyl-transfer RNA synthetases class-II family profile" evidence="17">
    <location>
        <begin position="275"/>
        <end position="570"/>
    </location>
</feature>
<keyword evidence="9" id="KW-0648">Protein biosynthesis</keyword>
<dbReference type="HAMAP" id="MF_00531">
    <property type="entry name" value="Ribosomal_uS19"/>
    <property type="match status" value="1"/>
</dbReference>
<evidence type="ECO:0000256" key="11">
    <source>
        <dbReference type="ARBA" id="ARBA00023146"/>
    </source>
</evidence>
<dbReference type="PANTHER" id="PTHR22594">
    <property type="entry name" value="ASPARTYL/LYSYL-TRNA SYNTHETASE"/>
    <property type="match status" value="1"/>
</dbReference>
<comment type="similarity">
    <text evidence="3">Belongs to the class-II aminoacyl-tRNA synthetase family.</text>
</comment>
<organism evidence="18 19">
    <name type="scientific">Discina gigas</name>
    <dbReference type="NCBI Taxonomy" id="1032678"/>
    <lineage>
        <taxon>Eukaryota</taxon>
        <taxon>Fungi</taxon>
        <taxon>Dikarya</taxon>
        <taxon>Ascomycota</taxon>
        <taxon>Pezizomycotina</taxon>
        <taxon>Pezizomycetes</taxon>
        <taxon>Pezizales</taxon>
        <taxon>Discinaceae</taxon>
        <taxon>Discina</taxon>
    </lineage>
</organism>
<gene>
    <name evidence="18" type="primary">DED81</name>
    <name evidence="18" type="ORF">Q9L58_009612</name>
</gene>
<evidence type="ECO:0000256" key="7">
    <source>
        <dbReference type="ARBA" id="ARBA00022741"/>
    </source>
</evidence>
<dbReference type="InterPro" id="IPR004364">
    <property type="entry name" value="Aa-tRNA-synt_II"/>
</dbReference>
<feature type="region of interest" description="Disordered" evidence="16">
    <location>
        <begin position="23"/>
        <end position="43"/>
    </location>
</feature>
<evidence type="ECO:0000313" key="19">
    <source>
        <dbReference type="Proteomes" id="UP001447188"/>
    </source>
</evidence>
<evidence type="ECO:0000256" key="10">
    <source>
        <dbReference type="ARBA" id="ARBA00022980"/>
    </source>
</evidence>
<evidence type="ECO:0000256" key="1">
    <source>
        <dbReference type="ARBA" id="ARBA00004496"/>
    </source>
</evidence>
<feature type="coiled-coil region" evidence="15">
    <location>
        <begin position="89"/>
        <end position="125"/>
    </location>
</feature>
<proteinExistence type="inferred from homology"/>
<dbReference type="CDD" id="cd04323">
    <property type="entry name" value="AsnRS_cyto_like_N"/>
    <property type="match status" value="1"/>
</dbReference>
<dbReference type="InterPro" id="IPR045864">
    <property type="entry name" value="aa-tRNA-synth_II/BPL/LPL"/>
</dbReference>
<keyword evidence="19" id="KW-1185">Reference proteome</keyword>
<dbReference type="InterPro" id="IPR023575">
    <property type="entry name" value="Ribosomal_uS19_SF"/>
</dbReference>
<keyword evidence="5" id="KW-0963">Cytoplasm</keyword>
<dbReference type="Gene3D" id="3.30.930.10">
    <property type="entry name" value="Bira Bifunctional Protein, Domain 2"/>
    <property type="match status" value="1"/>
</dbReference>
<dbReference type="InterPro" id="IPR006195">
    <property type="entry name" value="aa-tRNA-synth_II"/>
</dbReference>
<dbReference type="Gene3D" id="2.40.50.140">
    <property type="entry name" value="Nucleic acid-binding proteins"/>
    <property type="match status" value="1"/>
</dbReference>
<keyword evidence="10" id="KW-0689">Ribosomal protein</keyword>
<dbReference type="InterPro" id="IPR020934">
    <property type="entry name" value="Ribosomal_uS19_CS"/>
</dbReference>
<dbReference type="InterPro" id="IPR048952">
    <property type="entry name" value="AsnRS_N"/>
</dbReference>
<dbReference type="GO" id="GO:0004816">
    <property type="term" value="F:asparagine-tRNA ligase activity"/>
    <property type="evidence" value="ECO:0007669"/>
    <property type="project" value="UniProtKB-EC"/>
</dbReference>
<dbReference type="InterPro" id="IPR002222">
    <property type="entry name" value="Ribosomal_uS19"/>
</dbReference>
<evidence type="ECO:0000256" key="8">
    <source>
        <dbReference type="ARBA" id="ARBA00022840"/>
    </source>
</evidence>
<dbReference type="PROSITE" id="PS00323">
    <property type="entry name" value="RIBOSOMAL_S19"/>
    <property type="match status" value="1"/>
</dbReference>
<sequence>MADSAKKLVSAAAELNVSGSTPIYIDEDTGVDSPETAGTQEKPYKSLIGALTYTYKSHPDAKFQVRKSPSGAEDETREGYMPAAKAALKKAANLHAANLKKAAKQAELNAKEAETKAAREALMEEAKKIIIVEDPALPAAVNIKIRDSVQNRTKRIKVSGWVHRLRVQKQLVFITLRDGTGYLQCILAESLAKTYDALTLTVESTVTIYGVISPIPDGTHAPDGHELHADYFKVIGKAPGGDETITNIVAKDADPQTKYDNRHLVIRGEQASAILKVRAGVLRAFRKTYEDLGLLEVTPPCMVQTQVEGGSTLFEFNYYGEKAYLTQSSQLYLETCLPALGDVFCIQESFRAEKSLTRRHLSEYTHIEAELAFINFDDLLSHLEETICRTINNALSDPLIAGYIAELNPTFKAPARPFLRMTYADAINWLKERNVPNENGQPHEFGDDIAEAAERNMTDEIGLPIFLTRFPVEIKAFYMKKDPADLRVTESVDCLMPGVGEIVGGSMRMEGLEELMEGYKREGISPEPYYWFTDQRKYGTTPHGGYGLGLERFLAWMCDRFTVRDCSLYPRWTGRCTPLPVPLHRPREGERHPVIMTRARSCTIVPNFVGSKFGVHNGKIYNEFTVTEDMVGHKLGEFSATRKKFQYKLSKNK</sequence>
<dbReference type="InterPro" id="IPR004365">
    <property type="entry name" value="NA-bd_OB_tRNA"/>
</dbReference>
<dbReference type="InterPro" id="IPR004522">
    <property type="entry name" value="Asn-tRNA-ligase"/>
</dbReference>
<evidence type="ECO:0000256" key="3">
    <source>
        <dbReference type="ARBA" id="ARBA00008226"/>
    </source>
</evidence>
<dbReference type="Pfam" id="PF00203">
    <property type="entry name" value="Ribosomal_S19"/>
    <property type="match status" value="1"/>
</dbReference>
<evidence type="ECO:0000256" key="5">
    <source>
        <dbReference type="ARBA" id="ARBA00022490"/>
    </source>
</evidence>
<dbReference type="EMBL" id="JBBBZM010000238">
    <property type="protein sequence ID" value="KAL0631527.1"/>
    <property type="molecule type" value="Genomic_DNA"/>
</dbReference>
<dbReference type="PANTHER" id="PTHR22594:SF16">
    <property type="entry name" value="ASPARAGINE--TRNA LIGASE, CYTOPLASMIC"/>
    <property type="match status" value="1"/>
</dbReference>
<keyword evidence="11" id="KW-0030">Aminoacyl-tRNA synthetase</keyword>
<protein>
    <recommendedName>
        <fullName evidence="4">asparagine--tRNA ligase</fullName>
        <ecNumber evidence="4">6.1.1.22</ecNumber>
    </recommendedName>
    <alternativeName>
        <fullName evidence="13">Asparaginyl-tRNA synthetase</fullName>
    </alternativeName>
</protein>